<feature type="signal peptide" evidence="1">
    <location>
        <begin position="1"/>
        <end position="22"/>
    </location>
</feature>
<dbReference type="AlphaFoldDB" id="A0A5E8H441"/>
<dbReference type="InterPro" id="IPR011059">
    <property type="entry name" value="Metal-dep_hydrolase_composite"/>
</dbReference>
<proteinExistence type="predicted"/>
<dbReference type="GO" id="GO:0016810">
    <property type="term" value="F:hydrolase activity, acting on carbon-nitrogen (but not peptide) bonds"/>
    <property type="evidence" value="ECO:0007669"/>
    <property type="project" value="InterPro"/>
</dbReference>
<feature type="chain" id="PRO_5022851056" evidence="1">
    <location>
        <begin position="23"/>
        <end position="445"/>
    </location>
</feature>
<dbReference type="PROSITE" id="PS51257">
    <property type="entry name" value="PROKAR_LIPOPROTEIN"/>
    <property type="match status" value="1"/>
</dbReference>
<gene>
    <name evidence="3" type="ORF">SADFL11_4003</name>
</gene>
<organism evidence="3 4">
    <name type="scientific">Roseibium alexandrii (strain DSM 17067 / NCIMB 14079 / DFL-11)</name>
    <name type="common">Labrenzia alexandrii</name>
    <dbReference type="NCBI Taxonomy" id="244592"/>
    <lineage>
        <taxon>Bacteria</taxon>
        <taxon>Pseudomonadati</taxon>
        <taxon>Pseudomonadota</taxon>
        <taxon>Alphaproteobacteria</taxon>
        <taxon>Hyphomicrobiales</taxon>
        <taxon>Stappiaceae</taxon>
        <taxon>Roseibium</taxon>
    </lineage>
</organism>
<dbReference type="Proteomes" id="UP000004703">
    <property type="component" value="Chromosome"/>
</dbReference>
<reference evidence="3 4" key="1">
    <citation type="submission" date="2008-01" db="EMBL/GenBank/DDBJ databases">
        <authorList>
            <person name="Wagner-Dobler I."/>
            <person name="Ferriera S."/>
            <person name="Johnson J."/>
            <person name="Kravitz S."/>
            <person name="Beeson K."/>
            <person name="Sutton G."/>
            <person name="Rogers Y.-H."/>
            <person name="Friedman R."/>
            <person name="Frazier M."/>
            <person name="Venter J.C."/>
        </authorList>
    </citation>
    <scope>NUCLEOTIDE SEQUENCE [LARGE SCALE GENOMIC DNA]</scope>
    <source>
        <strain evidence="4">DSM 17067 / NCIMB 14079 / DFL-11</strain>
    </source>
</reference>
<dbReference type="Pfam" id="PF01979">
    <property type="entry name" value="Amidohydro_1"/>
    <property type="match status" value="1"/>
</dbReference>
<dbReference type="PANTHER" id="PTHR43135">
    <property type="entry name" value="ALPHA-D-RIBOSE 1-METHYLPHOSPHONATE 5-TRIPHOSPHATE DIPHOSPHATASE"/>
    <property type="match status" value="1"/>
</dbReference>
<dbReference type="RefSeq" id="WP_008195508.1">
    <property type="nucleotide sequence ID" value="NZ_CM011002.1"/>
</dbReference>
<dbReference type="SUPFAM" id="SSF51556">
    <property type="entry name" value="Metallo-dependent hydrolases"/>
    <property type="match status" value="1"/>
</dbReference>
<reference evidence="3 4" key="2">
    <citation type="submission" date="2013-04" db="EMBL/GenBank/DDBJ databases">
        <authorList>
            <person name="Fiebig A."/>
            <person name="Pradella S."/>
            <person name="Wagner-Doebler I."/>
        </authorList>
    </citation>
    <scope>NUCLEOTIDE SEQUENCE [LARGE SCALE GENOMIC DNA]</scope>
    <source>
        <strain evidence="4">DSM 17067 / NCIMB 14079 / DFL-11</strain>
    </source>
</reference>
<protein>
    <submittedName>
        <fullName evidence="3">Imidazolonepropionase</fullName>
    </submittedName>
</protein>
<dbReference type="EMBL" id="ACCU02000003">
    <property type="protein sequence ID" value="EEE46714.1"/>
    <property type="molecule type" value="Genomic_DNA"/>
</dbReference>
<accession>A0A5E8H441</accession>
<dbReference type="PANTHER" id="PTHR43135:SF3">
    <property type="entry name" value="ALPHA-D-RIBOSE 1-METHYLPHOSPHONATE 5-TRIPHOSPHATE DIPHOSPHATASE"/>
    <property type="match status" value="1"/>
</dbReference>
<evidence type="ECO:0000313" key="3">
    <source>
        <dbReference type="EMBL" id="EEE46714.1"/>
    </source>
</evidence>
<evidence type="ECO:0000259" key="2">
    <source>
        <dbReference type="Pfam" id="PF01979"/>
    </source>
</evidence>
<dbReference type="Gene3D" id="2.30.40.10">
    <property type="entry name" value="Urease, subunit C, domain 1"/>
    <property type="match status" value="1"/>
</dbReference>
<name>A0A5E8H441_ROSAD</name>
<dbReference type="InterPro" id="IPR057744">
    <property type="entry name" value="OTAase-like"/>
</dbReference>
<dbReference type="SUPFAM" id="SSF51338">
    <property type="entry name" value="Composite domain of metallo-dependent hydrolases"/>
    <property type="match status" value="1"/>
</dbReference>
<keyword evidence="1" id="KW-0732">Signal</keyword>
<dbReference type="InterPro" id="IPR051781">
    <property type="entry name" value="Metallo-dep_Hydrolase"/>
</dbReference>
<dbReference type="InterPro" id="IPR006680">
    <property type="entry name" value="Amidohydro-rel"/>
</dbReference>
<evidence type="ECO:0000256" key="1">
    <source>
        <dbReference type="SAM" id="SignalP"/>
    </source>
</evidence>
<evidence type="ECO:0000313" key="4">
    <source>
        <dbReference type="Proteomes" id="UP000004703"/>
    </source>
</evidence>
<dbReference type="CDD" id="cd01299">
    <property type="entry name" value="Met_dep_hydrolase_A"/>
    <property type="match status" value="1"/>
</dbReference>
<dbReference type="InterPro" id="IPR032466">
    <property type="entry name" value="Metal_Hydrolase"/>
</dbReference>
<comment type="caution">
    <text evidence="3">The sequence shown here is derived from an EMBL/GenBank/DDBJ whole genome shotgun (WGS) entry which is preliminary data.</text>
</comment>
<sequence length="445" mass="47735">MKTLICTAVAGVLACATGVAFAQGGTSDGPILFTNVDVFDGVTLELRQDVNVVVTGNKITQITADDIAVAGGQVIDGDGYTLMPGLMDTHTHMSMVSIPVARLFNDHPGYAFIRSTVDAEDMLMRGVTTVRDMGGNVFALAAAIDEGLVPGPRIYPSGRFVGQTSGHYDFRARSDTHRVFSGTEPTSDRLGYSFLADGVPQVLSAVRENLRLGASQIKIAAGGGYASPTDPLLSTQYTFEEMKAAADAAADFGTYVTMHAYTPESINRAIDAGIKDVGHGQLLDKATLERMAAEGVYLSTQPFTVCNEPQLDDFSNEKLAIVCKATAEMYQMAKEIPDLKVTYGTDMFNLPDPSDQIKQMERLLPWFEPGEILKMATGNVTGLLAMSGMKNPYPDGPIGVIEEGAYADILLVDGNPLETLDAVTDTDNLKIIMKDGKIYKNTLEN</sequence>
<dbReference type="Gene3D" id="3.20.20.140">
    <property type="entry name" value="Metal-dependent hydrolases"/>
    <property type="match status" value="1"/>
</dbReference>
<feature type="domain" description="Amidohydrolase-related" evidence="2">
    <location>
        <begin position="81"/>
        <end position="438"/>
    </location>
</feature>